<accession>A0A2V4T6I5</accession>
<reference evidence="1 2" key="1">
    <citation type="submission" date="2018-06" db="EMBL/GenBank/DDBJ databases">
        <title>Genomic Encyclopedia of Type Strains, Phase IV (KMG-V): Genome sequencing to study the core and pangenomes of soil and plant-associated prokaryotes.</title>
        <authorList>
            <person name="Whitman W."/>
        </authorList>
    </citation>
    <scope>NUCLEOTIDE SEQUENCE [LARGE SCALE GENOMIC DNA]</scope>
    <source>
        <strain evidence="1 2">SRCL-318</strain>
    </source>
</reference>
<name>A0A2V4T6I5_9BURK</name>
<dbReference type="RefSeq" id="WP_181439998.1">
    <property type="nucleotide sequence ID" value="NZ_QJSQ01000029.1"/>
</dbReference>
<keyword evidence="1" id="KW-0378">Hydrolase</keyword>
<sequence>MHWEKLGIVYAPDERTPWAASHAMVPTPFRLDDNTIRVFVTLCDGKFVGRPAFVDVDARDPRKILRVASGPLIDIGVPSAFDDNGVLTCSVTRLDDGRIFMYYAGFELGVKVRYKLFTGLAVSSDDGETFERVQQTPVLERSDNEMTFRGGPFVLREDGVFKLWYVAGSGWEVIDGKPMPVYVLKYIESSDGVHWPREGRTVMDLTGSDEHGFGRPWIRKTAGGKYQLYYSIRRRSLRAYRLGYAESDDGIHWLRKDDEMGLDVTPGSFDSDAIMYSAVITAHGQTFCFYNGNDFGHDGFAVARLTDGQISA</sequence>
<dbReference type="InterPro" id="IPR023296">
    <property type="entry name" value="Glyco_hydro_beta-prop_sf"/>
</dbReference>
<dbReference type="Proteomes" id="UP000247772">
    <property type="component" value="Unassembled WGS sequence"/>
</dbReference>
<comment type="caution">
    <text evidence="1">The sequence shown here is derived from an EMBL/GenBank/DDBJ whole genome shotgun (WGS) entry which is preliminary data.</text>
</comment>
<protein>
    <submittedName>
        <fullName evidence="1">Glycosyl hydrolase family 32</fullName>
    </submittedName>
</protein>
<organism evidence="1 2">
    <name type="scientific">Paraburkholderia silvatlantica</name>
    <dbReference type="NCBI Taxonomy" id="321895"/>
    <lineage>
        <taxon>Bacteria</taxon>
        <taxon>Pseudomonadati</taxon>
        <taxon>Pseudomonadota</taxon>
        <taxon>Betaproteobacteria</taxon>
        <taxon>Burkholderiales</taxon>
        <taxon>Burkholderiaceae</taxon>
        <taxon>Paraburkholderia</taxon>
    </lineage>
</organism>
<proteinExistence type="predicted"/>
<dbReference type="SUPFAM" id="SSF75005">
    <property type="entry name" value="Arabinanase/levansucrase/invertase"/>
    <property type="match status" value="1"/>
</dbReference>
<evidence type="ECO:0000313" key="1">
    <source>
        <dbReference type="EMBL" id="PYE16612.1"/>
    </source>
</evidence>
<evidence type="ECO:0000313" key="2">
    <source>
        <dbReference type="Proteomes" id="UP000247772"/>
    </source>
</evidence>
<dbReference type="EMBL" id="QJSQ01000029">
    <property type="protein sequence ID" value="PYE16612.1"/>
    <property type="molecule type" value="Genomic_DNA"/>
</dbReference>
<gene>
    <name evidence="1" type="ORF">C7410_12953</name>
</gene>
<dbReference type="AlphaFoldDB" id="A0A2V4T6I5"/>
<dbReference type="PANTHER" id="PTHR35279:SF1">
    <property type="entry name" value="ARABINANASE_LEVANSUCRASE_INVERTASE"/>
    <property type="match status" value="1"/>
</dbReference>
<dbReference type="Gene3D" id="2.115.10.20">
    <property type="entry name" value="Glycosyl hydrolase domain, family 43"/>
    <property type="match status" value="2"/>
</dbReference>
<dbReference type="PANTHER" id="PTHR35279">
    <property type="match status" value="1"/>
</dbReference>
<dbReference type="GO" id="GO:0016787">
    <property type="term" value="F:hydrolase activity"/>
    <property type="evidence" value="ECO:0007669"/>
    <property type="project" value="UniProtKB-KW"/>
</dbReference>